<dbReference type="Proteomes" id="UP001304851">
    <property type="component" value="Plasmid cp32-4"/>
</dbReference>
<keyword evidence="2" id="KW-1185">Reference proteome</keyword>
<reference evidence="1" key="1">
    <citation type="submission" date="2024-11" db="EMBL/GenBank/DDBJ databases">
        <title>Sequencing of Borrelia variable plasmids from multiple Borrelia sensu lato isolates.</title>
        <authorList>
            <person name="Mongodin E.F."/>
            <person name="Rudenko N."/>
            <person name="Fraser C.M."/>
            <person name="Schutzer S."/>
            <person name="Luft B."/>
            <person name="Morgan R."/>
            <person name="Casjens S."/>
            <person name="Qiu W."/>
        </authorList>
    </citation>
    <scope>NUCLEOTIDE SEQUENCE</scope>
    <source>
        <strain evidence="1">SCGT-18</strain>
    </source>
</reference>
<gene>
    <name evidence="1" type="ORF">QIA18_06980</name>
</gene>
<proteinExistence type="predicted"/>
<evidence type="ECO:0000313" key="2">
    <source>
        <dbReference type="Proteomes" id="UP001304851"/>
    </source>
</evidence>
<geneLocation type="plasmid" evidence="1 2">
    <name>cp32-4</name>
</geneLocation>
<organism evidence="1 2">
    <name type="scientific">Borreliella carolinensis</name>
    <dbReference type="NCBI Taxonomy" id="478174"/>
    <lineage>
        <taxon>Bacteria</taxon>
        <taxon>Pseudomonadati</taxon>
        <taxon>Spirochaetota</taxon>
        <taxon>Spirochaetia</taxon>
        <taxon>Spirochaetales</taxon>
        <taxon>Borreliaceae</taxon>
        <taxon>Borreliella</taxon>
    </lineage>
</organism>
<keyword evidence="1" id="KW-0614">Plasmid</keyword>
<dbReference type="EMBL" id="CP179476">
    <property type="protein sequence ID" value="XPC85812.1"/>
    <property type="molecule type" value="Genomic_DNA"/>
</dbReference>
<sequence>MNKKMLIICAVFALISSCKNYAIKDLEQKTKGQVNGFLDKISDSVKNKITSSGPKVDEVAKKLQEEDSELMPGDDPNGSIIALQPVLPESSQDNTPALKAEQQSGGQQEKGKVKEVEAKVEEKKLEDNKEKQEGKGENTKEKEVIEEQQKKEEFDKEERERKAKEERERKAKEERERKEAEARAEEERREREEEEKQKKQTEDKIKDLLDKIAKINGDIDDIKGKMSVGATEVKDKVTGPVYDDFTDDEDNAIYKTWGGGDLEEEESSELGKLLKELSDSRDNLRTKLNEDNKPHTGYEEPKLKDNVNVSEIKDDLEKVKSGLEKVKGYLENKDNFETIKEYITDSNDDYE</sequence>
<evidence type="ECO:0000313" key="1">
    <source>
        <dbReference type="EMBL" id="XPC85812.1"/>
    </source>
</evidence>
<name>A0ACD5GLF3_9SPIR</name>
<protein>
    <submittedName>
        <fullName evidence="1">ErpC protein</fullName>
    </submittedName>
</protein>
<accession>A0ACD5GLF3</accession>